<dbReference type="GO" id="GO:0016020">
    <property type="term" value="C:membrane"/>
    <property type="evidence" value="ECO:0007669"/>
    <property type="project" value="InterPro"/>
</dbReference>
<dbReference type="GO" id="GO:0005783">
    <property type="term" value="C:endoplasmic reticulum"/>
    <property type="evidence" value="ECO:0007669"/>
    <property type="project" value="TreeGrafter"/>
</dbReference>
<accession>A0A9P0N7Q2</accession>
<feature type="transmembrane region" description="Helical" evidence="1">
    <location>
        <begin position="229"/>
        <end position="246"/>
    </location>
</feature>
<name>A0A9P0N7Q2_SPOLI</name>
<keyword evidence="1" id="KW-0472">Membrane</keyword>
<evidence type="ECO:0008006" key="4">
    <source>
        <dbReference type="Google" id="ProtNLM"/>
    </source>
</evidence>
<gene>
    <name evidence="2" type="ORF">SPLIT_LOCUS10851</name>
</gene>
<feature type="transmembrane region" description="Helical" evidence="1">
    <location>
        <begin position="285"/>
        <end position="307"/>
    </location>
</feature>
<dbReference type="GO" id="GO:0006506">
    <property type="term" value="P:GPI anchor biosynthetic process"/>
    <property type="evidence" value="ECO:0007669"/>
    <property type="project" value="InterPro"/>
</dbReference>
<feature type="transmembrane region" description="Helical" evidence="1">
    <location>
        <begin position="313"/>
        <end position="335"/>
    </location>
</feature>
<protein>
    <recommendedName>
        <fullName evidence="4">Phosphatidylinositol N-acetylglucosaminyltransferase subunit Q</fullName>
    </recommendedName>
</protein>
<keyword evidence="1" id="KW-1133">Transmembrane helix</keyword>
<dbReference type="PANTHER" id="PTHR21329:SF3">
    <property type="entry name" value="PHOSPHATIDYLINOSITOL N-ACETYLGLUCOSAMINYLTRANSFERASE SUBUNIT Q"/>
    <property type="match status" value="1"/>
</dbReference>
<dbReference type="Pfam" id="PF05024">
    <property type="entry name" value="Gpi1"/>
    <property type="match status" value="1"/>
</dbReference>
<dbReference type="InterPro" id="IPR007720">
    <property type="entry name" value="PigQ/GPI1"/>
</dbReference>
<dbReference type="EMBL" id="LR824537">
    <property type="protein sequence ID" value="CAH1645499.1"/>
    <property type="molecule type" value="Genomic_DNA"/>
</dbReference>
<feature type="transmembrane region" description="Helical" evidence="1">
    <location>
        <begin position="356"/>
        <end position="379"/>
    </location>
</feature>
<dbReference type="Proteomes" id="UP001153321">
    <property type="component" value="Chromosome 6"/>
</dbReference>
<reference evidence="2" key="1">
    <citation type="submission" date="2022-02" db="EMBL/GenBank/DDBJ databases">
        <authorList>
            <person name="King R."/>
        </authorList>
    </citation>
    <scope>NUCLEOTIDE SEQUENCE</scope>
</reference>
<sequence length="480" mass="54977">MSSTVRILIPILPLDSKEIFFKGYVTSSNDNNATIYITKYANGDNVWSAKQRENEIYGYCGKYMPKKIASRFSNFLDIEQNTTLKIHKLQLHGKQVTTTTSCILMLYDYNSIKDSQAITDSKNSYFTKLVKLIQEEHGLVVDKNDTNFSNQQWLASSMFLQHVCNYWRLIKWLISTLRRDKKVAVKQGNLILAIAMDIMLGYIALQWLSQDKRDISIGLMGVLEKLINSLYSLLKWLMGAPVGLKLNNAFNKMLGKYFSYHVQLWWLFLDVSGEKLYIILGLYHYIGYLGFTFQTAIVSDLICIATFHSYCIYVYAARLFNIQISGLIALLRLFVGRKYNPLRGGIDSCEYTNQELFVGTVAFTILLLLLPTTTLYYIVFTMFRVLSLIVQHLLAKIIYAIQTSPLYVVTLWVTNSPKVIGKILIEVINQAENSPLVLRIQLLKKSIPELLKIFKPPVDILNKVEWGNLLSNVLVGKQIV</sequence>
<organism evidence="2 3">
    <name type="scientific">Spodoptera littoralis</name>
    <name type="common">Egyptian cotton leafworm</name>
    <dbReference type="NCBI Taxonomy" id="7109"/>
    <lineage>
        <taxon>Eukaryota</taxon>
        <taxon>Metazoa</taxon>
        <taxon>Ecdysozoa</taxon>
        <taxon>Arthropoda</taxon>
        <taxon>Hexapoda</taxon>
        <taxon>Insecta</taxon>
        <taxon>Pterygota</taxon>
        <taxon>Neoptera</taxon>
        <taxon>Endopterygota</taxon>
        <taxon>Lepidoptera</taxon>
        <taxon>Glossata</taxon>
        <taxon>Ditrysia</taxon>
        <taxon>Noctuoidea</taxon>
        <taxon>Noctuidae</taxon>
        <taxon>Amphipyrinae</taxon>
        <taxon>Spodoptera</taxon>
    </lineage>
</organism>
<evidence type="ECO:0000256" key="1">
    <source>
        <dbReference type="SAM" id="Phobius"/>
    </source>
</evidence>
<feature type="transmembrane region" description="Helical" evidence="1">
    <location>
        <begin position="188"/>
        <end position="209"/>
    </location>
</feature>
<dbReference type="AlphaFoldDB" id="A0A9P0N7Q2"/>
<evidence type="ECO:0000313" key="3">
    <source>
        <dbReference type="Proteomes" id="UP001153321"/>
    </source>
</evidence>
<keyword evidence="1" id="KW-0812">Transmembrane</keyword>
<evidence type="ECO:0000313" key="2">
    <source>
        <dbReference type="EMBL" id="CAH1645499.1"/>
    </source>
</evidence>
<keyword evidence="3" id="KW-1185">Reference proteome</keyword>
<proteinExistence type="predicted"/>
<dbReference type="PANTHER" id="PTHR21329">
    <property type="entry name" value="PHOSPHATIDYLINOSITOL N-ACETYLGLUCOSAMINYLTRANSFERASE SUBUNIT Q-RELATED"/>
    <property type="match status" value="1"/>
</dbReference>